<evidence type="ECO:0000313" key="1">
    <source>
        <dbReference type="EMBL" id="EEX72217.1"/>
    </source>
</evidence>
<dbReference type="AlphaFoldDB" id="C9LEP8"/>
<dbReference type="EMBL" id="ACIJ02000016">
    <property type="protein sequence ID" value="EEX72217.1"/>
    <property type="molecule type" value="Genomic_DNA"/>
</dbReference>
<keyword evidence="2" id="KW-1185">Reference proteome</keyword>
<proteinExistence type="predicted"/>
<accession>C9LEP8</accession>
<evidence type="ECO:0000313" key="2">
    <source>
        <dbReference type="Proteomes" id="UP000003460"/>
    </source>
</evidence>
<dbReference type="Proteomes" id="UP000003460">
    <property type="component" value="Unassembled WGS sequence"/>
</dbReference>
<reference evidence="1" key="1">
    <citation type="submission" date="2009-09" db="EMBL/GenBank/DDBJ databases">
        <authorList>
            <person name="Weinstock G."/>
            <person name="Sodergren E."/>
            <person name="Clifton S."/>
            <person name="Fulton L."/>
            <person name="Fulton B."/>
            <person name="Courtney L."/>
            <person name="Fronick C."/>
            <person name="Harrison M."/>
            <person name="Strong C."/>
            <person name="Farmer C."/>
            <person name="Delahaunty K."/>
            <person name="Markovic C."/>
            <person name="Hall O."/>
            <person name="Minx P."/>
            <person name="Tomlinson C."/>
            <person name="Mitreva M."/>
            <person name="Nelson J."/>
            <person name="Hou S."/>
            <person name="Wollam A."/>
            <person name="Pepin K.H."/>
            <person name="Johnson M."/>
            <person name="Bhonagiri V."/>
            <person name="Nash W.E."/>
            <person name="Warren W."/>
            <person name="Chinwalla A."/>
            <person name="Mardis E.R."/>
            <person name="Wilson R.K."/>
        </authorList>
    </citation>
    <scope>NUCLEOTIDE SEQUENCE [LARGE SCALE GENOMIC DNA]</scope>
    <source>
        <strain evidence="1">ATCC 51259</strain>
    </source>
</reference>
<comment type="caution">
    <text evidence="1">The sequence shown here is derived from an EMBL/GenBank/DDBJ whole genome shotgun (WGS) entry which is preliminary data.</text>
</comment>
<gene>
    <name evidence="1" type="ORF">GCWU000325_00678</name>
</gene>
<organism evidence="1 2">
    <name type="scientific">Alloprevotella tannerae ATCC 51259</name>
    <dbReference type="NCBI Taxonomy" id="626522"/>
    <lineage>
        <taxon>Bacteria</taxon>
        <taxon>Pseudomonadati</taxon>
        <taxon>Bacteroidota</taxon>
        <taxon>Bacteroidia</taxon>
        <taxon>Bacteroidales</taxon>
        <taxon>Prevotellaceae</taxon>
        <taxon>Alloprevotella</taxon>
    </lineage>
</organism>
<name>C9LEP8_9BACT</name>
<protein>
    <submittedName>
        <fullName evidence="1">Uncharacterized protein</fullName>
    </submittedName>
</protein>
<sequence>MEGRLCRARSDKTYTKRGNAIDARTYVAWLLLKRQPLKNLQELKRAHRKGPRIGNALYEGPFW</sequence>
<dbReference type="HOGENOM" id="CLU_2882208_0_0_10"/>